<feature type="domain" description="DNA/RNA non-specific endonuclease/pyrophosphatase/phosphodiesterase" evidence="4">
    <location>
        <begin position="71"/>
        <end position="287"/>
    </location>
</feature>
<feature type="region of interest" description="Disordered" evidence="1">
    <location>
        <begin position="547"/>
        <end position="583"/>
    </location>
</feature>
<feature type="region of interest" description="Disordered" evidence="1">
    <location>
        <begin position="474"/>
        <end position="516"/>
    </location>
</feature>
<name>A0A6G1Q7D6_CHAAH</name>
<evidence type="ECO:0000259" key="4">
    <source>
        <dbReference type="SMART" id="SM00892"/>
    </source>
</evidence>
<dbReference type="Pfam" id="PF01223">
    <property type="entry name" value="Endonuclease_NS"/>
    <property type="match status" value="1"/>
</dbReference>
<dbReference type="GO" id="GO:0004519">
    <property type="term" value="F:endonuclease activity"/>
    <property type="evidence" value="ECO:0007669"/>
    <property type="project" value="UniProtKB-KW"/>
</dbReference>
<reference evidence="5 6" key="1">
    <citation type="submission" date="2019-02" db="EMBL/GenBank/DDBJ databases">
        <title>Opniocepnalus argus genome.</title>
        <authorList>
            <person name="Zhou C."/>
            <person name="Xiao S."/>
        </authorList>
    </citation>
    <scope>NUCLEOTIDE SEQUENCE [LARGE SCALE GENOMIC DNA]</scope>
    <source>
        <strain evidence="5">OARG1902GOOAL</strain>
        <tissue evidence="5">Muscle</tissue>
    </source>
</reference>
<feature type="domain" description="ENPP1-3/EXOG-like endonuclease/phosphodiesterase" evidence="3">
    <location>
        <begin position="72"/>
        <end position="287"/>
    </location>
</feature>
<gene>
    <name evidence="5" type="ORF">EXN66_Car013757</name>
</gene>
<protein>
    <submittedName>
        <fullName evidence="5">Endonuclease domain-containing 1 protein</fullName>
    </submittedName>
</protein>
<dbReference type="InterPro" id="IPR020821">
    <property type="entry name" value="ENPP1-3/EXOG-like_nuc-like"/>
</dbReference>
<feature type="region of interest" description="Disordered" evidence="1">
    <location>
        <begin position="715"/>
        <end position="755"/>
    </location>
</feature>
<dbReference type="Proteomes" id="UP000503349">
    <property type="component" value="Chromosome 13"/>
</dbReference>
<feature type="compositionally biased region" description="Low complexity" evidence="1">
    <location>
        <begin position="639"/>
        <end position="649"/>
    </location>
</feature>
<dbReference type="InterPro" id="IPR044925">
    <property type="entry name" value="His-Me_finger_sf"/>
</dbReference>
<feature type="compositionally biased region" description="Gly residues" evidence="1">
    <location>
        <begin position="547"/>
        <end position="573"/>
    </location>
</feature>
<keyword evidence="5" id="KW-0378">Hydrolase</keyword>
<feature type="compositionally biased region" description="Low complexity" evidence="1">
    <location>
        <begin position="715"/>
        <end position="746"/>
    </location>
</feature>
<keyword evidence="2" id="KW-0732">Signal</keyword>
<evidence type="ECO:0000256" key="2">
    <source>
        <dbReference type="SAM" id="SignalP"/>
    </source>
</evidence>
<keyword evidence="6" id="KW-1185">Reference proteome</keyword>
<dbReference type="InterPro" id="IPR044929">
    <property type="entry name" value="DNA/RNA_non-sp_Endonuclease_sf"/>
</dbReference>
<dbReference type="Gene3D" id="3.40.570.10">
    <property type="entry name" value="Extracellular Endonuclease, subunit A"/>
    <property type="match status" value="1"/>
</dbReference>
<dbReference type="InterPro" id="IPR039015">
    <property type="entry name" value="ENDOD1"/>
</dbReference>
<evidence type="ECO:0000313" key="6">
    <source>
        <dbReference type="Proteomes" id="UP000503349"/>
    </source>
</evidence>
<dbReference type="AlphaFoldDB" id="A0A6G1Q7D6"/>
<dbReference type="GO" id="GO:0003676">
    <property type="term" value="F:nucleic acid binding"/>
    <property type="evidence" value="ECO:0007669"/>
    <property type="project" value="InterPro"/>
</dbReference>
<dbReference type="SMART" id="SM00477">
    <property type="entry name" value="NUC"/>
    <property type="match status" value="1"/>
</dbReference>
<feature type="signal peptide" evidence="2">
    <location>
        <begin position="1"/>
        <end position="26"/>
    </location>
</feature>
<dbReference type="PANTHER" id="PTHR21472">
    <property type="entry name" value="ENDONUCLEASE DOMAIN-CONTAINING 1 PROTEIN ENDOD1"/>
    <property type="match status" value="1"/>
</dbReference>
<evidence type="ECO:0000313" key="5">
    <source>
        <dbReference type="EMBL" id="KAF3698076.1"/>
    </source>
</evidence>
<reference evidence="6" key="2">
    <citation type="submission" date="2019-02" db="EMBL/GenBank/DDBJ databases">
        <title>Opniocepnalus argus Var Kimnra genome.</title>
        <authorList>
            <person name="Zhou C."/>
            <person name="Xiao S."/>
        </authorList>
    </citation>
    <scope>NUCLEOTIDE SEQUENCE [LARGE SCALE GENOMIC DNA]</scope>
</reference>
<proteinExistence type="predicted"/>
<dbReference type="EMBL" id="CM015724">
    <property type="protein sequence ID" value="KAF3698076.1"/>
    <property type="molecule type" value="Genomic_DNA"/>
</dbReference>
<dbReference type="GO" id="GO:0016787">
    <property type="term" value="F:hydrolase activity"/>
    <property type="evidence" value="ECO:0007669"/>
    <property type="project" value="InterPro"/>
</dbReference>
<feature type="compositionally biased region" description="Low complexity" evidence="1">
    <location>
        <begin position="474"/>
        <end position="489"/>
    </location>
</feature>
<dbReference type="PANTHER" id="PTHR21472:SF15">
    <property type="entry name" value="ENDONUCLEASE DOMAIN-CONTAINING 1 PROTEIN-RELATED"/>
    <property type="match status" value="1"/>
</dbReference>
<dbReference type="SMART" id="SM00892">
    <property type="entry name" value="Endonuclease_NS"/>
    <property type="match status" value="1"/>
</dbReference>
<sequence>MMRSLKTWCLLSLSVLLLLSIAPTETEMVQSISECEGFIYDKTPTQIPGIVINGNIMDQKRYKIICQTYKNTRRFVTLYDIKNKIPVFSAYRYRGEGPLDEDKRRPKNVSWKIEPQLEERESISNMWDDVYKNQASNNDYKNTTIYDRGHLFPCSHAFDQSDKVSTFTLTNVVPQIKSFNQGSWAEMEKCVKCVLQKYCINNNNVPEGFVVTGAKPGTETLNQRVNIPSVLWSAFCCYSKNKNKWLASAHWGNNIAENSKSKYLETKTLKELHQEFNIKVFPNSPQCPLTETVSEFYPEINLDNNCHCPPQASTTTAPPTTPSTTAAATLSTIISTTTVPTTTPSTTAAATVSTIISTTTVPTTTPSTTAAATVSTIISTTTVPTTTPSTTAAATLSTNISTTTVPPTTPSTTAAATLSTNISTTTIPTTTPSTTAAATLSTNISTTTIPTTTPSTTAAATLSTIISTTTVPTTTTSTTRVTTTTTTTTTKKKQEENQENDEYNEQKRIQQQPVRDASVAAGGDGVAVAAAAAVAVGGVAAAAGGGAAGGGVAPAGGGAEAAGGGAAAAGGGAEAASGGVAAGGGAAAAGGGAAIGGVAVVGVAVRAGAGVATTSQISISTTTAAATVSTNISTTIVPTTTTSTTTTTTEKQEENQENNENNEQERIQQQPGSDALVGGSLGGVIGLVGGGVLGGVLGYAVGSINRAYPEVPGTSQTLTTTTSPFASTPGQTTTTTFTHSATARPTFSTTRPTTKETQTANFTLISTASNITAPLQSDVTANETTTFSANTGPQTKSPRHSFPRKVFHIMEKPQSHETQELVLDSEEGSTSAWEDTDVSSGGGWLEFLYKYKV</sequence>
<accession>A0A6G1Q7D6</accession>
<dbReference type="InterPro" id="IPR001604">
    <property type="entry name" value="Endo_G_ENPP1-like_dom"/>
</dbReference>
<dbReference type="GO" id="GO:0046872">
    <property type="term" value="F:metal ion binding"/>
    <property type="evidence" value="ECO:0007669"/>
    <property type="project" value="InterPro"/>
</dbReference>
<evidence type="ECO:0000256" key="1">
    <source>
        <dbReference type="SAM" id="MobiDB-lite"/>
    </source>
</evidence>
<organism evidence="5 6">
    <name type="scientific">Channa argus</name>
    <name type="common">Northern snakehead</name>
    <name type="synonym">Ophicephalus argus</name>
    <dbReference type="NCBI Taxonomy" id="215402"/>
    <lineage>
        <taxon>Eukaryota</taxon>
        <taxon>Metazoa</taxon>
        <taxon>Chordata</taxon>
        <taxon>Craniata</taxon>
        <taxon>Vertebrata</taxon>
        <taxon>Euteleostomi</taxon>
        <taxon>Actinopterygii</taxon>
        <taxon>Neopterygii</taxon>
        <taxon>Teleostei</taxon>
        <taxon>Neoteleostei</taxon>
        <taxon>Acanthomorphata</taxon>
        <taxon>Anabantaria</taxon>
        <taxon>Anabantiformes</taxon>
        <taxon>Channoidei</taxon>
        <taxon>Channidae</taxon>
        <taxon>Channa</taxon>
    </lineage>
</organism>
<dbReference type="SUPFAM" id="SSF54060">
    <property type="entry name" value="His-Me finger endonucleases"/>
    <property type="match status" value="1"/>
</dbReference>
<feature type="chain" id="PRO_5026240917" evidence="2">
    <location>
        <begin position="27"/>
        <end position="853"/>
    </location>
</feature>
<keyword evidence="5" id="KW-0540">Nuclease</keyword>
<keyword evidence="5" id="KW-0255">Endonuclease</keyword>
<feature type="region of interest" description="Disordered" evidence="1">
    <location>
        <begin position="639"/>
        <end position="675"/>
    </location>
</feature>
<evidence type="ECO:0000259" key="3">
    <source>
        <dbReference type="SMART" id="SM00477"/>
    </source>
</evidence>